<feature type="region of interest" description="Disordered" evidence="1">
    <location>
        <begin position="632"/>
        <end position="664"/>
    </location>
</feature>
<proteinExistence type="predicted"/>
<sequence length="1140" mass="119292">MAKESEFNTGQRNVNDGKFGSRRYLIKIYSLFALLIVTLALIGILEYANRGLPTNSGAHYNPLSTGTESISHTAKATSSGQSTLLVTKTGNVRKRQVQTLVPGNVSVDITSTSSSSSLSTSSSASITAATTELFVPPVVTAAPASTCPGVSQGCTCPSDNEVPDCSCTVNSAAAICTCTFLSDTPDESGANTHYFRQCTCPPDPCTTCMCPADPSGVSSRRTPCSCPEDPVASGCSCVSSAPFDSTLTMCDGARTCTCGVLVKQAQCVPPVAVSSSSSTSTTSTTSTPEPVTNSTTSSSTIFPSFTPVINTTDISSSSFPSPSSSIVSSVTPIATLNSTTPIIRQTPIPSIAPNLTTTFDPTANCLGAETGCASIPMVILTTTINENNFTTVVPVTIIPSGPVIANSSSVPASLSSSIDRSETPVILSASPPTRLPPTTSVSVSSLPVSVPPGQTSVTPIVSMVTTTNSRNQVIVTPITVTPSVIAPIISLSTTTNAESKVIVIPVTVVPSLLAPIVSLSTSTNSQGQVFVNSVTITPTATPLAPSRPPILSLSVGTNSLGVVTTGTITLTPATTAPTGIIFFVSNSQISSDGTVIGVTPVTFLQAQANPSLPAITSSGSVLSIPTAYIEPNATPGPQSGGSGAGGGGGGGGGTNTPGKTSSSKFTLRAWPQAKTFLGGYMPVILAKFYNMAWGTVFYAAVDSAAVNMLTNPNGATVAQLISGMDGAAWLSFVPFIASMAAVPFVTDSVYFDTNYGCDNPNPLNPTNPCWPPKMTANTWVIRTVQSLLSVTALSTVVLIAMWFKKPHGSTNDPTSIAAVAAIAGHPDVQRDFAVDVNTSESDLKRMMKNKRYTLTEFPGDGTQLYGLVPMNVPDSDGKDSFLSKVKGFFGSIFGSKWKNKAFALDVMFVAYLIGLLAIVGVHIANVDKTSLMDIFQGSSVGKRIFFAVLAAVVSINLGRIERDTQTLTPYAELRNLNATPKETILLRRHTIPLTSILPMLLNRHYFAFTVAFAALLAEFLIITLSGLPYRPGQLRSEFVFCAISSCIILVNLIIVMIGSMVWRAFVVPELPRKPDNVASVMTYVCESRMVRDFAGLERASQKERDKAIISLDKRYGYGMVEKQVGKKSWAVDDMGGNAGR</sequence>
<feature type="transmembrane region" description="Helical" evidence="2">
    <location>
        <begin position="28"/>
        <end position="48"/>
    </location>
</feature>
<feature type="region of interest" description="Disordered" evidence="1">
    <location>
        <begin position="272"/>
        <end position="298"/>
    </location>
</feature>
<evidence type="ECO:0000256" key="2">
    <source>
        <dbReference type="SAM" id="Phobius"/>
    </source>
</evidence>
<keyword evidence="2" id="KW-1133">Transmembrane helix</keyword>
<dbReference type="Proteomes" id="UP000799302">
    <property type="component" value="Unassembled WGS sequence"/>
</dbReference>
<keyword evidence="2" id="KW-0812">Transmembrane</keyword>
<keyword evidence="2" id="KW-0472">Membrane</keyword>
<feature type="compositionally biased region" description="Gly residues" evidence="1">
    <location>
        <begin position="638"/>
        <end position="655"/>
    </location>
</feature>
<reference evidence="3" key="1">
    <citation type="journal article" date="2020" name="Stud. Mycol.">
        <title>101 Dothideomycetes genomes: a test case for predicting lifestyles and emergence of pathogens.</title>
        <authorList>
            <person name="Haridas S."/>
            <person name="Albert R."/>
            <person name="Binder M."/>
            <person name="Bloem J."/>
            <person name="Labutti K."/>
            <person name="Salamov A."/>
            <person name="Andreopoulos B."/>
            <person name="Baker S."/>
            <person name="Barry K."/>
            <person name="Bills G."/>
            <person name="Bluhm B."/>
            <person name="Cannon C."/>
            <person name="Castanera R."/>
            <person name="Culley D."/>
            <person name="Daum C."/>
            <person name="Ezra D."/>
            <person name="Gonzalez J."/>
            <person name="Henrissat B."/>
            <person name="Kuo A."/>
            <person name="Liang C."/>
            <person name="Lipzen A."/>
            <person name="Lutzoni F."/>
            <person name="Magnuson J."/>
            <person name="Mondo S."/>
            <person name="Nolan M."/>
            <person name="Ohm R."/>
            <person name="Pangilinan J."/>
            <person name="Park H.-J."/>
            <person name="Ramirez L."/>
            <person name="Alfaro M."/>
            <person name="Sun H."/>
            <person name="Tritt A."/>
            <person name="Yoshinaga Y."/>
            <person name="Zwiers L.-H."/>
            <person name="Turgeon B."/>
            <person name="Goodwin S."/>
            <person name="Spatafora J."/>
            <person name="Crous P."/>
            <person name="Grigoriev I."/>
        </authorList>
    </citation>
    <scope>NUCLEOTIDE SEQUENCE</scope>
    <source>
        <strain evidence="3">CBS 115976</strain>
    </source>
</reference>
<dbReference type="OrthoDB" id="5428901at2759"/>
<evidence type="ECO:0000313" key="3">
    <source>
        <dbReference type="EMBL" id="KAF2665464.1"/>
    </source>
</evidence>
<dbReference type="PANTHER" id="PTHR37544">
    <property type="entry name" value="SPRAY-RELATED"/>
    <property type="match status" value="1"/>
</dbReference>
<dbReference type="AlphaFoldDB" id="A0A6A6U3D8"/>
<accession>A0A6A6U3D8</accession>
<feature type="transmembrane region" description="Helical" evidence="2">
    <location>
        <begin position="1005"/>
        <end position="1025"/>
    </location>
</feature>
<organism evidence="3 4">
    <name type="scientific">Microthyrium microscopicum</name>
    <dbReference type="NCBI Taxonomy" id="703497"/>
    <lineage>
        <taxon>Eukaryota</taxon>
        <taxon>Fungi</taxon>
        <taxon>Dikarya</taxon>
        <taxon>Ascomycota</taxon>
        <taxon>Pezizomycotina</taxon>
        <taxon>Dothideomycetes</taxon>
        <taxon>Dothideomycetes incertae sedis</taxon>
        <taxon>Microthyriales</taxon>
        <taxon>Microthyriaceae</taxon>
        <taxon>Microthyrium</taxon>
    </lineage>
</organism>
<dbReference type="InterPro" id="IPR021840">
    <property type="entry name" value="DUF3433"/>
</dbReference>
<evidence type="ECO:0000313" key="4">
    <source>
        <dbReference type="Proteomes" id="UP000799302"/>
    </source>
</evidence>
<name>A0A6A6U3D8_9PEZI</name>
<dbReference type="PANTHER" id="PTHR37544:SF3">
    <property type="entry name" value="SPRAY"/>
    <property type="match status" value="1"/>
</dbReference>
<evidence type="ECO:0000256" key="1">
    <source>
        <dbReference type="SAM" id="MobiDB-lite"/>
    </source>
</evidence>
<feature type="transmembrane region" description="Helical" evidence="2">
    <location>
        <begin position="1037"/>
        <end position="1062"/>
    </location>
</feature>
<protein>
    <submittedName>
        <fullName evidence="3">Uncharacterized protein</fullName>
    </submittedName>
</protein>
<gene>
    <name evidence="3" type="ORF">BT63DRAFT_459042</name>
</gene>
<feature type="transmembrane region" description="Helical" evidence="2">
    <location>
        <begin position="902"/>
        <end position="924"/>
    </location>
</feature>
<dbReference type="EMBL" id="MU004240">
    <property type="protein sequence ID" value="KAF2665464.1"/>
    <property type="molecule type" value="Genomic_DNA"/>
</dbReference>
<keyword evidence="4" id="KW-1185">Reference proteome</keyword>
<dbReference type="Pfam" id="PF11915">
    <property type="entry name" value="DUF3433"/>
    <property type="match status" value="1"/>
</dbReference>
<feature type="transmembrane region" description="Helical" evidence="2">
    <location>
        <begin position="779"/>
        <end position="803"/>
    </location>
</feature>